<dbReference type="GO" id="GO:0046656">
    <property type="term" value="P:folic acid biosynthetic process"/>
    <property type="evidence" value="ECO:0007669"/>
    <property type="project" value="UniProtKB-UniRule"/>
</dbReference>
<dbReference type="EMBL" id="LNYS01000008">
    <property type="protein sequence ID" value="KTD50186.1"/>
    <property type="molecule type" value="Genomic_DNA"/>
</dbReference>
<dbReference type="InterPro" id="IPR006156">
    <property type="entry name" value="Dihydroneopterin_aldolase"/>
</dbReference>
<dbReference type="NCBIfam" id="TIGR00525">
    <property type="entry name" value="folB"/>
    <property type="match status" value="1"/>
</dbReference>
<dbReference type="GO" id="GO:0046654">
    <property type="term" value="P:tetrahydrofolate biosynthetic process"/>
    <property type="evidence" value="ECO:0007669"/>
    <property type="project" value="UniProtKB-UniRule"/>
</dbReference>
<gene>
    <name evidence="8" type="ORF">Lqui_1511</name>
</gene>
<proteinExistence type="inferred from homology"/>
<evidence type="ECO:0000256" key="6">
    <source>
        <dbReference type="RuleBase" id="RU362079"/>
    </source>
</evidence>
<dbReference type="SUPFAM" id="SSF55620">
    <property type="entry name" value="Tetrahydrobiopterin biosynthesis enzymes-like"/>
    <property type="match status" value="1"/>
</dbReference>
<dbReference type="Gene3D" id="3.30.1130.10">
    <property type="match status" value="1"/>
</dbReference>
<dbReference type="SMART" id="SM00905">
    <property type="entry name" value="FolB"/>
    <property type="match status" value="1"/>
</dbReference>
<evidence type="ECO:0000256" key="4">
    <source>
        <dbReference type="ARBA" id="ARBA00022909"/>
    </source>
</evidence>
<organism evidence="8 9">
    <name type="scientific">Legionella quinlivanii</name>
    <dbReference type="NCBI Taxonomy" id="45073"/>
    <lineage>
        <taxon>Bacteria</taxon>
        <taxon>Pseudomonadati</taxon>
        <taxon>Pseudomonadota</taxon>
        <taxon>Gammaproteobacteria</taxon>
        <taxon>Legionellales</taxon>
        <taxon>Legionellaceae</taxon>
        <taxon>Legionella</taxon>
    </lineage>
</organism>
<dbReference type="RefSeq" id="WP_058507620.1">
    <property type="nucleotide sequence ID" value="NZ_CAAAIK010000001.1"/>
</dbReference>
<evidence type="ECO:0000313" key="8">
    <source>
        <dbReference type="EMBL" id="KTD50186.1"/>
    </source>
</evidence>
<evidence type="ECO:0000256" key="1">
    <source>
        <dbReference type="ARBA" id="ARBA00001353"/>
    </source>
</evidence>
<dbReference type="GO" id="GO:0004150">
    <property type="term" value="F:dihydroneopterin aldolase activity"/>
    <property type="evidence" value="ECO:0007669"/>
    <property type="project" value="UniProtKB-UniRule"/>
</dbReference>
<evidence type="ECO:0000256" key="5">
    <source>
        <dbReference type="ARBA" id="ARBA00023239"/>
    </source>
</evidence>
<dbReference type="STRING" id="45073.Lqui_1511"/>
<dbReference type="OrthoDB" id="9810587at2"/>
<feature type="domain" description="Dihydroneopterin aldolase/epimerase" evidence="7">
    <location>
        <begin position="4"/>
        <end position="112"/>
    </location>
</feature>
<reference evidence="8 9" key="1">
    <citation type="submission" date="2015-11" db="EMBL/GenBank/DDBJ databases">
        <title>Genomic analysis of 38 Legionella species identifies large and diverse effector repertoires.</title>
        <authorList>
            <person name="Burstein D."/>
            <person name="Amaro F."/>
            <person name="Zusman T."/>
            <person name="Lifshitz Z."/>
            <person name="Cohen O."/>
            <person name="Gilbert J.A."/>
            <person name="Pupko T."/>
            <person name="Shuman H.A."/>
            <person name="Segal G."/>
        </authorList>
    </citation>
    <scope>NUCLEOTIDE SEQUENCE [LARGE SCALE GENOMIC DNA]</scope>
    <source>
        <strain evidence="8 9">CDC#1442-AUS-E</strain>
    </source>
</reference>
<dbReference type="InterPro" id="IPR006157">
    <property type="entry name" value="FolB_dom"/>
</dbReference>
<sequence length="112" mass="12753">MDILEIKALRIATRIGVHHWEQQINQNLFIDISIPSDFSQCNDDINKTIDYDALCRSVTDYVESNSFQLIETVADRVAALIKEEFNLEQVVVSVSKPHSVAHANDVRVTVKR</sequence>
<comment type="similarity">
    <text evidence="3 6">Belongs to the DHNA family.</text>
</comment>
<dbReference type="PANTHER" id="PTHR42844">
    <property type="entry name" value="DIHYDRONEOPTERIN ALDOLASE 1-RELATED"/>
    <property type="match status" value="1"/>
</dbReference>
<evidence type="ECO:0000256" key="3">
    <source>
        <dbReference type="ARBA" id="ARBA00005708"/>
    </source>
</evidence>
<dbReference type="GO" id="GO:0005737">
    <property type="term" value="C:cytoplasm"/>
    <property type="evidence" value="ECO:0007669"/>
    <property type="project" value="TreeGrafter"/>
</dbReference>
<comment type="pathway">
    <text evidence="2 6">Cofactor biosynthesis; tetrahydrofolate biosynthesis; 2-amino-4-hydroxy-6-hydroxymethyl-7,8-dihydropteridine diphosphate from 7,8-dihydroneopterin triphosphate: step 3/4.</text>
</comment>
<dbReference type="UniPathway" id="UPA00077">
    <property type="reaction ID" value="UER00154"/>
</dbReference>
<evidence type="ECO:0000256" key="2">
    <source>
        <dbReference type="ARBA" id="ARBA00005013"/>
    </source>
</evidence>
<evidence type="ECO:0000313" key="9">
    <source>
        <dbReference type="Proteomes" id="UP000054618"/>
    </source>
</evidence>
<dbReference type="PANTHER" id="PTHR42844:SF1">
    <property type="entry name" value="DIHYDRONEOPTERIN ALDOLASE 1-RELATED"/>
    <property type="match status" value="1"/>
</dbReference>
<keyword evidence="9" id="KW-1185">Reference proteome</keyword>
<dbReference type="NCBIfam" id="TIGR00526">
    <property type="entry name" value="folB_dom"/>
    <property type="match status" value="1"/>
</dbReference>
<comment type="function">
    <text evidence="6">Catalyzes the conversion of 7,8-dihydroneopterin to 6-hydroxymethyl-7,8-dihydropterin.</text>
</comment>
<dbReference type="InterPro" id="IPR043133">
    <property type="entry name" value="GTP-CH-I_C/QueF"/>
</dbReference>
<dbReference type="Proteomes" id="UP000054618">
    <property type="component" value="Unassembled WGS sequence"/>
</dbReference>
<dbReference type="PATRIC" id="fig|45073.5.peg.1597"/>
<dbReference type="Pfam" id="PF02152">
    <property type="entry name" value="FolB"/>
    <property type="match status" value="1"/>
</dbReference>
<comment type="catalytic activity">
    <reaction evidence="1 6">
        <text>7,8-dihydroneopterin = 6-hydroxymethyl-7,8-dihydropterin + glycolaldehyde</text>
        <dbReference type="Rhea" id="RHEA:10540"/>
        <dbReference type="ChEBI" id="CHEBI:17001"/>
        <dbReference type="ChEBI" id="CHEBI:17071"/>
        <dbReference type="ChEBI" id="CHEBI:44841"/>
        <dbReference type="EC" id="4.1.2.25"/>
    </reaction>
</comment>
<name>A0A0W0Y058_9GAMM</name>
<comment type="caution">
    <text evidence="8">The sequence shown here is derived from an EMBL/GenBank/DDBJ whole genome shotgun (WGS) entry which is preliminary data.</text>
</comment>
<keyword evidence="5 6" id="KW-0456">Lyase</keyword>
<accession>A0A0W0Y058</accession>
<dbReference type="EC" id="4.1.2.25" evidence="6"/>
<protein>
    <recommendedName>
        <fullName evidence="6">7,8-dihydroneopterin aldolase</fullName>
        <ecNumber evidence="6">4.1.2.25</ecNumber>
    </recommendedName>
</protein>
<keyword evidence="4 6" id="KW-0289">Folate biosynthesis</keyword>
<dbReference type="AlphaFoldDB" id="A0A0W0Y058"/>
<evidence type="ECO:0000259" key="7">
    <source>
        <dbReference type="SMART" id="SM00905"/>
    </source>
</evidence>